<reference evidence="1" key="1">
    <citation type="journal article" date="2019" name="bioRxiv">
        <title>The Genome of the Zebra Mussel, Dreissena polymorpha: A Resource for Invasive Species Research.</title>
        <authorList>
            <person name="McCartney M.A."/>
            <person name="Auch B."/>
            <person name="Kono T."/>
            <person name="Mallez S."/>
            <person name="Zhang Y."/>
            <person name="Obille A."/>
            <person name="Becker A."/>
            <person name="Abrahante J.E."/>
            <person name="Garbe J."/>
            <person name="Badalamenti J.P."/>
            <person name="Herman A."/>
            <person name="Mangelson H."/>
            <person name="Liachko I."/>
            <person name="Sullivan S."/>
            <person name="Sone E.D."/>
            <person name="Koren S."/>
            <person name="Silverstein K.A.T."/>
            <person name="Beckman K.B."/>
            <person name="Gohl D.M."/>
        </authorList>
    </citation>
    <scope>NUCLEOTIDE SEQUENCE</scope>
    <source>
        <strain evidence="1">Duluth1</strain>
        <tissue evidence="1">Whole animal</tissue>
    </source>
</reference>
<organism evidence="1 2">
    <name type="scientific">Dreissena polymorpha</name>
    <name type="common">Zebra mussel</name>
    <name type="synonym">Mytilus polymorpha</name>
    <dbReference type="NCBI Taxonomy" id="45954"/>
    <lineage>
        <taxon>Eukaryota</taxon>
        <taxon>Metazoa</taxon>
        <taxon>Spiralia</taxon>
        <taxon>Lophotrochozoa</taxon>
        <taxon>Mollusca</taxon>
        <taxon>Bivalvia</taxon>
        <taxon>Autobranchia</taxon>
        <taxon>Heteroconchia</taxon>
        <taxon>Euheterodonta</taxon>
        <taxon>Imparidentia</taxon>
        <taxon>Neoheterodontei</taxon>
        <taxon>Myida</taxon>
        <taxon>Dreissenoidea</taxon>
        <taxon>Dreissenidae</taxon>
        <taxon>Dreissena</taxon>
    </lineage>
</organism>
<comment type="caution">
    <text evidence="1">The sequence shown here is derived from an EMBL/GenBank/DDBJ whole genome shotgun (WGS) entry which is preliminary data.</text>
</comment>
<gene>
    <name evidence="1" type="ORF">DPMN_017127</name>
</gene>
<accession>A0A9D4NEL7</accession>
<sequence length="109" mass="12094">MATVSDEAYLTEESEIADVSRLIFRLEALDISFHQIHPRDDRRYGGIVRGVPIEIVRSSLLGLVIPRSLSLGDTLRTTDRNGALCGDFLVISYSSFDPESLKILVSDLV</sequence>
<dbReference type="Proteomes" id="UP000828390">
    <property type="component" value="Unassembled WGS sequence"/>
</dbReference>
<evidence type="ECO:0000313" key="2">
    <source>
        <dbReference type="Proteomes" id="UP000828390"/>
    </source>
</evidence>
<protein>
    <submittedName>
        <fullName evidence="1">Uncharacterized protein</fullName>
    </submittedName>
</protein>
<keyword evidence="2" id="KW-1185">Reference proteome</keyword>
<proteinExistence type="predicted"/>
<dbReference type="EMBL" id="JAIWYP010000001">
    <property type="protein sequence ID" value="KAH3892990.1"/>
    <property type="molecule type" value="Genomic_DNA"/>
</dbReference>
<name>A0A9D4NEL7_DREPO</name>
<reference evidence="1" key="2">
    <citation type="submission" date="2020-11" db="EMBL/GenBank/DDBJ databases">
        <authorList>
            <person name="McCartney M.A."/>
            <person name="Auch B."/>
            <person name="Kono T."/>
            <person name="Mallez S."/>
            <person name="Becker A."/>
            <person name="Gohl D.M."/>
            <person name="Silverstein K.A.T."/>
            <person name="Koren S."/>
            <person name="Bechman K.B."/>
            <person name="Herman A."/>
            <person name="Abrahante J.E."/>
            <person name="Garbe J."/>
        </authorList>
    </citation>
    <scope>NUCLEOTIDE SEQUENCE</scope>
    <source>
        <strain evidence="1">Duluth1</strain>
        <tissue evidence="1">Whole animal</tissue>
    </source>
</reference>
<dbReference type="AlphaFoldDB" id="A0A9D4NEL7"/>
<evidence type="ECO:0000313" key="1">
    <source>
        <dbReference type="EMBL" id="KAH3892990.1"/>
    </source>
</evidence>